<sequence length="42" mass="5098">MWSYFVIFIVFQYFSLKTAVSRLFIRHHALTCFYLCVPKAYS</sequence>
<organism evidence="1 2">
    <name type="scientific">Onchocerca volvulus</name>
    <dbReference type="NCBI Taxonomy" id="6282"/>
    <lineage>
        <taxon>Eukaryota</taxon>
        <taxon>Metazoa</taxon>
        <taxon>Ecdysozoa</taxon>
        <taxon>Nematoda</taxon>
        <taxon>Chromadorea</taxon>
        <taxon>Rhabditida</taxon>
        <taxon>Spirurina</taxon>
        <taxon>Spiruromorpha</taxon>
        <taxon>Filarioidea</taxon>
        <taxon>Onchocercidae</taxon>
        <taxon>Onchocerca</taxon>
    </lineage>
</organism>
<evidence type="ECO:0000313" key="1">
    <source>
        <dbReference type="EnsemblMetazoa" id="OVOC66.1"/>
    </source>
</evidence>
<proteinExistence type="predicted"/>
<reference evidence="1" key="2">
    <citation type="submission" date="2022-06" db="UniProtKB">
        <authorList>
            <consortium name="EnsemblMetazoa"/>
        </authorList>
    </citation>
    <scope>IDENTIFICATION</scope>
</reference>
<dbReference type="Proteomes" id="UP000024404">
    <property type="component" value="Unassembled WGS sequence"/>
</dbReference>
<protein>
    <submittedName>
        <fullName evidence="1">Uncharacterized protein</fullName>
    </submittedName>
</protein>
<evidence type="ECO:0000313" key="2">
    <source>
        <dbReference type="Proteomes" id="UP000024404"/>
    </source>
</evidence>
<dbReference type="EMBL" id="CMVM020000018">
    <property type="status" value="NOT_ANNOTATED_CDS"/>
    <property type="molecule type" value="Genomic_DNA"/>
</dbReference>
<dbReference type="EnsemblMetazoa" id="OVOC66.1">
    <property type="protein sequence ID" value="OVOC66.1"/>
    <property type="gene ID" value="WBGene00236875"/>
</dbReference>
<dbReference type="AlphaFoldDB" id="A0A8R1TXV7"/>
<name>A0A8R1TXV7_ONCVO</name>
<keyword evidence="2" id="KW-1185">Reference proteome</keyword>
<accession>A0A8R1TXV7</accession>
<reference evidence="2" key="1">
    <citation type="submission" date="2013-10" db="EMBL/GenBank/DDBJ databases">
        <title>Genome sequencing of Onchocerca volvulus.</title>
        <authorList>
            <person name="Cotton J."/>
            <person name="Tsai J."/>
            <person name="Stanley E."/>
            <person name="Tracey A."/>
            <person name="Holroyd N."/>
            <person name="Lustigman S."/>
            <person name="Berriman M."/>
        </authorList>
    </citation>
    <scope>NUCLEOTIDE SEQUENCE</scope>
</reference>